<dbReference type="PROSITE" id="PS50096">
    <property type="entry name" value="IQ"/>
    <property type="match status" value="1"/>
</dbReference>
<feature type="region of interest" description="Disordered" evidence="5">
    <location>
        <begin position="225"/>
        <end position="244"/>
    </location>
</feature>
<reference evidence="6" key="1">
    <citation type="submission" date="2020-01" db="EMBL/GenBank/DDBJ databases">
        <title>The Celery Genome Sequence Reveals Sequential Paleo-tetraploidization, Resistance Gene Elimination, Karyotype Evolution, and Functional Innovation in Apiales.</title>
        <authorList>
            <person name="Song X."/>
        </authorList>
    </citation>
    <scope>NUCLEOTIDE SEQUENCE</scope>
    <source>
        <tissue evidence="6">Leaf</tissue>
    </source>
</reference>
<evidence type="ECO:0000256" key="1">
    <source>
        <dbReference type="ARBA" id="ARBA00004123"/>
    </source>
</evidence>
<dbReference type="EMBL" id="WRXP01001509">
    <property type="protein sequence ID" value="KAF1002234.1"/>
    <property type="molecule type" value="Genomic_DNA"/>
</dbReference>
<dbReference type="GO" id="GO:0005737">
    <property type="term" value="C:cytoplasm"/>
    <property type="evidence" value="ECO:0007669"/>
    <property type="project" value="UniProtKB-SubCell"/>
</dbReference>
<evidence type="ECO:0000313" key="7">
    <source>
        <dbReference type="Proteomes" id="UP000593563"/>
    </source>
</evidence>
<name>A0A6L5BDW7_APIGR</name>
<keyword evidence="3" id="KW-0963">Cytoplasm</keyword>
<dbReference type="Proteomes" id="UP000593563">
    <property type="component" value="Unassembled WGS sequence"/>
</dbReference>
<evidence type="ECO:0000256" key="5">
    <source>
        <dbReference type="SAM" id="MobiDB-lite"/>
    </source>
</evidence>
<proteinExistence type="predicted"/>
<accession>A0A6L5BDW7</accession>
<dbReference type="CDD" id="cd23767">
    <property type="entry name" value="IQCD"/>
    <property type="match status" value="1"/>
</dbReference>
<gene>
    <name evidence="6" type="ORF">AG4045_002243</name>
</gene>
<feature type="region of interest" description="Disordered" evidence="5">
    <location>
        <begin position="140"/>
        <end position="192"/>
    </location>
</feature>
<feature type="compositionally biased region" description="Polar residues" evidence="5">
    <location>
        <begin position="154"/>
        <end position="173"/>
    </location>
</feature>
<protein>
    <submittedName>
        <fullName evidence="6">Uncharacterized protein</fullName>
    </submittedName>
</protein>
<dbReference type="PANTHER" id="PTHR31250">
    <property type="entry name" value="IQ DOMAIN-CONTAINING PROTEIN IQM3"/>
    <property type="match status" value="1"/>
</dbReference>
<dbReference type="InterPro" id="IPR044159">
    <property type="entry name" value="IQM"/>
</dbReference>
<evidence type="ECO:0000256" key="2">
    <source>
        <dbReference type="ARBA" id="ARBA00004496"/>
    </source>
</evidence>
<comment type="subcellular location">
    <subcellularLocation>
        <location evidence="2">Cytoplasm</location>
    </subcellularLocation>
    <subcellularLocation>
        <location evidence="1">Nucleus</location>
    </subcellularLocation>
</comment>
<keyword evidence="4" id="KW-0539">Nucleus</keyword>
<evidence type="ECO:0000313" key="6">
    <source>
        <dbReference type="EMBL" id="KAF1002234.1"/>
    </source>
</evidence>
<dbReference type="AlphaFoldDB" id="A0A6L5BDW7"/>
<evidence type="ECO:0000256" key="3">
    <source>
        <dbReference type="ARBA" id="ARBA00022490"/>
    </source>
</evidence>
<dbReference type="PANTHER" id="PTHR31250:SF27">
    <property type="entry name" value="IQ DOMAIN-CONTAINING PROTEIN IQM5"/>
    <property type="match status" value="1"/>
</dbReference>
<evidence type="ECO:0000256" key="4">
    <source>
        <dbReference type="ARBA" id="ARBA00023242"/>
    </source>
</evidence>
<comment type="caution">
    <text evidence="6">The sequence shown here is derived from an EMBL/GenBank/DDBJ whole genome shotgun (WGS) entry which is preliminary data.</text>
</comment>
<dbReference type="GO" id="GO:0005634">
    <property type="term" value="C:nucleus"/>
    <property type="evidence" value="ECO:0007669"/>
    <property type="project" value="UniProtKB-SubCell"/>
</dbReference>
<organism evidence="6 7">
    <name type="scientific">Apium graveolens</name>
    <name type="common">Celery</name>
    <dbReference type="NCBI Taxonomy" id="4045"/>
    <lineage>
        <taxon>Eukaryota</taxon>
        <taxon>Viridiplantae</taxon>
        <taxon>Streptophyta</taxon>
        <taxon>Embryophyta</taxon>
        <taxon>Tracheophyta</taxon>
        <taxon>Spermatophyta</taxon>
        <taxon>Magnoliopsida</taxon>
        <taxon>eudicotyledons</taxon>
        <taxon>Gunneridae</taxon>
        <taxon>Pentapetalae</taxon>
        <taxon>asterids</taxon>
        <taxon>campanulids</taxon>
        <taxon>Apiales</taxon>
        <taxon>Apiaceae</taxon>
        <taxon>Apioideae</taxon>
        <taxon>apioid superclade</taxon>
        <taxon>Apieae</taxon>
        <taxon>Apium</taxon>
    </lineage>
</organism>
<sequence length="261" mass="29026">MGVIYTASRSSLGKSPSFKRWEPKKLIVETAQSFVNFPAIEECSLSSVKSLPEPASFFSPLAVSELDAAAVKVQKFYKGYRTRRNLADCAVVVEELWFVLAIWPYSGHYCPTEESFMEFVSFLEEHRVDLSNRYAIDDEDPTLINKGQPKSEITRVSSSQNVKSVNEDSSSTKTQDHENQRPPVSSRWTTGAGPRIGCVREYPAELQNQALEQVRLSPKVLLKAGPRASYGPVPSPRPSPRIRLSPRVANIGLPSPRIAAN</sequence>
<keyword evidence="7" id="KW-1185">Reference proteome</keyword>